<dbReference type="PANTHER" id="PTHR47666">
    <property type="entry name" value="PROTEIN VASCULAR ASSOCIATED DEATH 1, CHLOROPLASTIC"/>
    <property type="match status" value="1"/>
</dbReference>
<dbReference type="GO" id="GO:0016020">
    <property type="term" value="C:membrane"/>
    <property type="evidence" value="ECO:0007669"/>
    <property type="project" value="UniProtKB-SubCell"/>
</dbReference>
<dbReference type="AlphaFoldDB" id="A0AAW2YFZ9"/>
<dbReference type="InterPro" id="IPR031968">
    <property type="entry name" value="VASt"/>
</dbReference>
<comment type="caution">
    <text evidence="5">The sequence shown here is derived from an EMBL/GenBank/DDBJ whole genome shotgun (WGS) entry which is preliminary data.</text>
</comment>
<dbReference type="Pfam" id="PF16016">
    <property type="entry name" value="VASt"/>
    <property type="match status" value="1"/>
</dbReference>
<feature type="region of interest" description="Disordered" evidence="3">
    <location>
        <begin position="1"/>
        <end position="36"/>
    </location>
</feature>
<evidence type="ECO:0000313" key="5">
    <source>
        <dbReference type="EMBL" id="KAL0464551.1"/>
    </source>
</evidence>
<protein>
    <submittedName>
        <fullName evidence="5">Protein VASCULAR ASSOCIATED DEATH 1, chloroplastic</fullName>
    </submittedName>
</protein>
<reference evidence="5" key="2">
    <citation type="journal article" date="2024" name="Plant">
        <title>Genomic evolution and insights into agronomic trait innovations of Sesamum species.</title>
        <authorList>
            <person name="Miao H."/>
            <person name="Wang L."/>
            <person name="Qu L."/>
            <person name="Liu H."/>
            <person name="Sun Y."/>
            <person name="Le M."/>
            <person name="Wang Q."/>
            <person name="Wei S."/>
            <person name="Zheng Y."/>
            <person name="Lin W."/>
            <person name="Duan Y."/>
            <person name="Cao H."/>
            <person name="Xiong S."/>
            <person name="Wang X."/>
            <person name="Wei L."/>
            <person name="Li C."/>
            <person name="Ma Q."/>
            <person name="Ju M."/>
            <person name="Zhao R."/>
            <person name="Li G."/>
            <person name="Mu C."/>
            <person name="Tian Q."/>
            <person name="Mei H."/>
            <person name="Zhang T."/>
            <person name="Gao T."/>
            <person name="Zhang H."/>
        </authorList>
    </citation>
    <scope>NUCLEOTIDE SEQUENCE</scope>
    <source>
        <strain evidence="5">KEN1</strain>
    </source>
</reference>
<dbReference type="PROSITE" id="PS51778">
    <property type="entry name" value="VAST"/>
    <property type="match status" value="1"/>
</dbReference>
<dbReference type="GO" id="GO:0043069">
    <property type="term" value="P:negative regulation of programmed cell death"/>
    <property type="evidence" value="ECO:0007669"/>
    <property type="project" value="TreeGrafter"/>
</dbReference>
<evidence type="ECO:0000256" key="3">
    <source>
        <dbReference type="SAM" id="MobiDB-lite"/>
    </source>
</evidence>
<sequence>MEVREQANAEVPPTVECSSSEKSSVWEPEDNDAPGVPEGYTKVAESKFPIQVEEFFDLFFSDAGVNFQESFHRKCGDKEFKCTPWHPHEKFGHTRDVQDLGAVKRFRNVESTGIGKFLVP</sequence>
<name>A0AAW2YFZ9_9LAMI</name>
<accession>A0AAW2YFZ9</accession>
<feature type="domain" description="VASt" evidence="4">
    <location>
        <begin position="39"/>
        <end position="120"/>
    </location>
</feature>
<reference evidence="5" key="1">
    <citation type="submission" date="2020-06" db="EMBL/GenBank/DDBJ databases">
        <authorList>
            <person name="Li T."/>
            <person name="Hu X."/>
            <person name="Zhang T."/>
            <person name="Song X."/>
            <person name="Zhang H."/>
            <person name="Dai N."/>
            <person name="Sheng W."/>
            <person name="Hou X."/>
            <person name="Wei L."/>
        </authorList>
    </citation>
    <scope>NUCLEOTIDE SEQUENCE</scope>
    <source>
        <strain evidence="5">KEN1</strain>
        <tissue evidence="5">Leaf</tissue>
    </source>
</reference>
<evidence type="ECO:0000259" key="4">
    <source>
        <dbReference type="PROSITE" id="PS51778"/>
    </source>
</evidence>
<comment type="subcellular location">
    <subcellularLocation>
        <location evidence="1">Membrane</location>
    </subcellularLocation>
</comment>
<organism evidence="5">
    <name type="scientific">Sesamum latifolium</name>
    <dbReference type="NCBI Taxonomy" id="2727402"/>
    <lineage>
        <taxon>Eukaryota</taxon>
        <taxon>Viridiplantae</taxon>
        <taxon>Streptophyta</taxon>
        <taxon>Embryophyta</taxon>
        <taxon>Tracheophyta</taxon>
        <taxon>Spermatophyta</taxon>
        <taxon>Magnoliopsida</taxon>
        <taxon>eudicotyledons</taxon>
        <taxon>Gunneridae</taxon>
        <taxon>Pentapetalae</taxon>
        <taxon>asterids</taxon>
        <taxon>lamiids</taxon>
        <taxon>Lamiales</taxon>
        <taxon>Pedaliaceae</taxon>
        <taxon>Sesamum</taxon>
    </lineage>
</organism>
<evidence type="ECO:0000256" key="2">
    <source>
        <dbReference type="ARBA" id="ARBA00023136"/>
    </source>
</evidence>
<dbReference type="EMBL" id="JACGWN010000001">
    <property type="protein sequence ID" value="KAL0464551.1"/>
    <property type="molecule type" value="Genomic_DNA"/>
</dbReference>
<gene>
    <name evidence="5" type="ORF">Slati_0342700</name>
</gene>
<dbReference type="PANTHER" id="PTHR47666:SF1">
    <property type="entry name" value="PROTEIN VASCULAR ASSOCIATED DEATH 1, CHLOROPLASTIC"/>
    <property type="match status" value="1"/>
</dbReference>
<evidence type="ECO:0000256" key="1">
    <source>
        <dbReference type="ARBA" id="ARBA00004370"/>
    </source>
</evidence>
<proteinExistence type="predicted"/>
<keyword evidence="2" id="KW-0472">Membrane</keyword>